<name>A0A2M7G770_9BACT</name>
<evidence type="ECO:0000259" key="2">
    <source>
        <dbReference type="SMART" id="SM00867"/>
    </source>
</evidence>
<dbReference type="AlphaFoldDB" id="A0A2M7G770"/>
<dbReference type="InterPro" id="IPR007372">
    <property type="entry name" value="Lipid/polyisoprenoid-bd_YceI"/>
</dbReference>
<organism evidence="3 4">
    <name type="scientific">bacterium (Candidatus Blackallbacteria) CG17_big_fil_post_rev_8_21_14_2_50_48_46</name>
    <dbReference type="NCBI Taxonomy" id="2014261"/>
    <lineage>
        <taxon>Bacteria</taxon>
        <taxon>Candidatus Blackallbacteria</taxon>
    </lineage>
</organism>
<dbReference type="Gene3D" id="2.40.128.110">
    <property type="entry name" value="Lipid/polyisoprenoid-binding, YceI-like"/>
    <property type="match status" value="1"/>
</dbReference>
<dbReference type="Pfam" id="PF04264">
    <property type="entry name" value="YceI"/>
    <property type="match status" value="1"/>
</dbReference>
<feature type="signal peptide" evidence="1">
    <location>
        <begin position="1"/>
        <end position="26"/>
    </location>
</feature>
<dbReference type="EMBL" id="PFFQ01000020">
    <property type="protein sequence ID" value="PIW17783.1"/>
    <property type="molecule type" value="Genomic_DNA"/>
</dbReference>
<proteinExistence type="predicted"/>
<dbReference type="PANTHER" id="PTHR34406:SF1">
    <property type="entry name" value="PROTEIN YCEI"/>
    <property type="match status" value="1"/>
</dbReference>
<comment type="caution">
    <text evidence="3">The sequence shown here is derived from an EMBL/GenBank/DDBJ whole genome shotgun (WGS) entry which is preliminary data.</text>
</comment>
<feature type="domain" description="Lipid/polyisoprenoid-binding YceI-like" evidence="2">
    <location>
        <begin position="29"/>
        <end position="194"/>
    </location>
</feature>
<evidence type="ECO:0000256" key="1">
    <source>
        <dbReference type="SAM" id="SignalP"/>
    </source>
</evidence>
<sequence>MILFKNLLKSTLSLALLAGFAQPVLAANTYEIDPVHSHLIFKIKHLNIGYQYGRFNRFSGTVVVDEKNPAQSKVEIKAEAASVDTNASKRDDHLRSPDFFNVKQFPQLSFKSSKVERAGAGQYKVSGILTLHGVSKPLSFTFKKTGEGKGMQGEYRMGGEAMITLKRSQFGMTTYIKEGGLSDEVTLILSFEGIKK</sequence>
<dbReference type="InterPro" id="IPR036761">
    <property type="entry name" value="TTHA0802/YceI-like_sf"/>
</dbReference>
<dbReference type="SMART" id="SM00867">
    <property type="entry name" value="YceI"/>
    <property type="match status" value="1"/>
</dbReference>
<dbReference type="PANTHER" id="PTHR34406">
    <property type="entry name" value="PROTEIN YCEI"/>
    <property type="match status" value="1"/>
</dbReference>
<gene>
    <name evidence="3" type="ORF">COW36_07510</name>
</gene>
<dbReference type="SUPFAM" id="SSF101874">
    <property type="entry name" value="YceI-like"/>
    <property type="match status" value="1"/>
</dbReference>
<reference evidence="3 4" key="1">
    <citation type="submission" date="2017-09" db="EMBL/GenBank/DDBJ databases">
        <title>Depth-based differentiation of microbial function through sediment-hosted aquifers and enrichment of novel symbionts in the deep terrestrial subsurface.</title>
        <authorList>
            <person name="Probst A.J."/>
            <person name="Ladd B."/>
            <person name="Jarett J.K."/>
            <person name="Geller-Mcgrath D.E."/>
            <person name="Sieber C.M."/>
            <person name="Emerson J.B."/>
            <person name="Anantharaman K."/>
            <person name="Thomas B.C."/>
            <person name="Malmstrom R."/>
            <person name="Stieglmeier M."/>
            <person name="Klingl A."/>
            <person name="Woyke T."/>
            <person name="Ryan C.M."/>
            <person name="Banfield J.F."/>
        </authorList>
    </citation>
    <scope>NUCLEOTIDE SEQUENCE [LARGE SCALE GENOMIC DNA]</scope>
    <source>
        <strain evidence="3">CG17_big_fil_post_rev_8_21_14_2_50_48_46</strain>
    </source>
</reference>
<evidence type="ECO:0000313" key="3">
    <source>
        <dbReference type="EMBL" id="PIW17783.1"/>
    </source>
</evidence>
<protein>
    <submittedName>
        <fullName evidence="3">Polyisoprenoid-binding protein</fullName>
    </submittedName>
</protein>
<feature type="chain" id="PRO_5014798871" evidence="1">
    <location>
        <begin position="27"/>
        <end position="196"/>
    </location>
</feature>
<keyword evidence="1" id="KW-0732">Signal</keyword>
<accession>A0A2M7G770</accession>
<dbReference type="Proteomes" id="UP000231019">
    <property type="component" value="Unassembled WGS sequence"/>
</dbReference>
<evidence type="ECO:0000313" key="4">
    <source>
        <dbReference type="Proteomes" id="UP000231019"/>
    </source>
</evidence>